<organism evidence="6 7">
    <name type="scientific">Trichomonas vaginalis (strain ATCC PRA-98 / G3)</name>
    <dbReference type="NCBI Taxonomy" id="412133"/>
    <lineage>
        <taxon>Eukaryota</taxon>
        <taxon>Metamonada</taxon>
        <taxon>Parabasalia</taxon>
        <taxon>Trichomonadida</taxon>
        <taxon>Trichomonadidae</taxon>
        <taxon>Trichomonas</taxon>
    </lineage>
</organism>
<dbReference type="RefSeq" id="XP_001319236.1">
    <property type="nucleotide sequence ID" value="XM_001319201.1"/>
</dbReference>
<dbReference type="Gene3D" id="2.130.10.10">
    <property type="entry name" value="YVTN repeat-like/Quinoprotein amine dehydrogenase"/>
    <property type="match status" value="2"/>
</dbReference>
<sequence length="751" mass="84554">MSWVLKQAFPVNKFTVFKVHGKDLYLANEDFVIRQWSLATHKITGLFSGHEGPITGIECLEDLDALATTSTDGRLLLWSNNRVAAKFLNRQRKTDTFGAPLYCLCYYPYKETLYVGGNAEILLFKVRYDIVQRSLDKNASEDISEIKPFQRIKLHSDIIHKILIANDKLITIAHDHTIGITRLDSPTVNKLIRLKLNQSISSVIYDSIQQVLLVGALDGKLYIISRDGLILQGFDIFPGSSIMSLTQDYQANMIWAISAQGSIKLLDRNNPLVDLTDFFDTLKERPIIGINTYIYFAVHFDPNTAIMYLFLNEHYVLGFQYEPMASRVTLTMPYAFHALCSVNFVPLAHPLIQITNTKKGLITVTESVKEGKYIIGGGQRTFSIYLQESKFKFQKIKDFPAKSKITSIRTHPDFFTFGDTDGNIYAIQTTTMRVAHSAAPVNGSITSLQFVGSFILATTLNGSWHMLTLTEFPDPMEEKRTRLMAHNGSINDSVFSAQSGYLLTAGSDGLVKSWCVGTDLKRLANLPSVFLTGTANVMRETAVADMREYGEVTNIRLHHDGERIITAHSDRQIRVWSGEVENLDLLVTIPCGWCSITAMELDRNSVIVALDDKTLRAFDVDDGRITRTFIGHKDTICAISVGEGLDYIVSSSWDGAVKLWSREEEKPPKPPKSINVRPVNSARRERDARSALSPLRPAPVVSVSPAVSLYERRKQEIERRRRREKAEIEASRKTPLYKDIKALSKLIQELL</sequence>
<dbReference type="VEuPathDB" id="TrichDB:TVAGG3_0974230"/>
<dbReference type="AlphaFoldDB" id="A2EK29"/>
<keyword evidence="4" id="KW-0175">Coiled coil</keyword>
<dbReference type="InterPro" id="IPR001680">
    <property type="entry name" value="WD40_rpt"/>
</dbReference>
<evidence type="ECO:0000313" key="6">
    <source>
        <dbReference type="EMBL" id="EAY07013.1"/>
    </source>
</evidence>
<dbReference type="PANTHER" id="PTHR44019:SF8">
    <property type="entry name" value="POC1 CENTRIOLAR PROTEIN HOMOLOG"/>
    <property type="match status" value="1"/>
</dbReference>
<dbReference type="InterPro" id="IPR050505">
    <property type="entry name" value="WDR55/POC1"/>
</dbReference>
<keyword evidence="1 3" id="KW-0853">WD repeat</keyword>
<protein>
    <recommendedName>
        <fullName evidence="8">WD repeat protein</fullName>
    </recommendedName>
</protein>
<evidence type="ECO:0000313" key="7">
    <source>
        <dbReference type="Proteomes" id="UP000001542"/>
    </source>
</evidence>
<dbReference type="OMA" id="TSIRTHP"/>
<feature type="repeat" description="WD" evidence="3">
    <location>
        <begin position="629"/>
        <end position="661"/>
    </location>
</feature>
<dbReference type="PROSITE" id="PS50294">
    <property type="entry name" value="WD_REPEATS_REGION"/>
    <property type="match status" value="2"/>
</dbReference>
<reference evidence="6" key="2">
    <citation type="journal article" date="2007" name="Science">
        <title>Draft genome sequence of the sexually transmitted pathogen Trichomonas vaginalis.</title>
        <authorList>
            <person name="Carlton J.M."/>
            <person name="Hirt R.P."/>
            <person name="Silva J.C."/>
            <person name="Delcher A.L."/>
            <person name="Schatz M."/>
            <person name="Zhao Q."/>
            <person name="Wortman J.R."/>
            <person name="Bidwell S.L."/>
            <person name="Alsmark U.C.M."/>
            <person name="Besteiro S."/>
            <person name="Sicheritz-Ponten T."/>
            <person name="Noel C.J."/>
            <person name="Dacks J.B."/>
            <person name="Foster P.G."/>
            <person name="Simillion C."/>
            <person name="Van de Peer Y."/>
            <person name="Miranda-Saavedra D."/>
            <person name="Barton G.J."/>
            <person name="Westrop G.D."/>
            <person name="Mueller S."/>
            <person name="Dessi D."/>
            <person name="Fiori P.L."/>
            <person name="Ren Q."/>
            <person name="Paulsen I."/>
            <person name="Zhang H."/>
            <person name="Bastida-Corcuera F.D."/>
            <person name="Simoes-Barbosa A."/>
            <person name="Brown M.T."/>
            <person name="Hayes R.D."/>
            <person name="Mukherjee M."/>
            <person name="Okumura C.Y."/>
            <person name="Schneider R."/>
            <person name="Smith A.J."/>
            <person name="Vanacova S."/>
            <person name="Villalvazo M."/>
            <person name="Haas B.J."/>
            <person name="Pertea M."/>
            <person name="Feldblyum T.V."/>
            <person name="Utterback T.R."/>
            <person name="Shu C.L."/>
            <person name="Osoegawa K."/>
            <person name="de Jong P.J."/>
            <person name="Hrdy I."/>
            <person name="Horvathova L."/>
            <person name="Zubacova Z."/>
            <person name="Dolezal P."/>
            <person name="Malik S.B."/>
            <person name="Logsdon J.M. Jr."/>
            <person name="Henze K."/>
            <person name="Gupta A."/>
            <person name="Wang C.C."/>
            <person name="Dunne R.L."/>
            <person name="Upcroft J.A."/>
            <person name="Upcroft P."/>
            <person name="White O."/>
            <person name="Salzberg S.L."/>
            <person name="Tang P."/>
            <person name="Chiu C.-H."/>
            <person name="Lee Y.-S."/>
            <person name="Embley T.M."/>
            <person name="Coombs G.H."/>
            <person name="Mottram J.C."/>
            <person name="Tachezy J."/>
            <person name="Fraser-Liggett C.M."/>
            <person name="Johnson P.J."/>
        </authorList>
    </citation>
    <scope>NUCLEOTIDE SEQUENCE [LARGE SCALE GENOMIC DNA]</scope>
    <source>
        <strain evidence="6">G3</strain>
    </source>
</reference>
<evidence type="ECO:0000256" key="2">
    <source>
        <dbReference type="ARBA" id="ARBA00022737"/>
    </source>
</evidence>
<name>A2EK29_TRIV3</name>
<dbReference type="InParanoid" id="A2EK29"/>
<feature type="repeat" description="WD" evidence="3">
    <location>
        <begin position="552"/>
        <end position="577"/>
    </location>
</feature>
<dbReference type="SMART" id="SM00320">
    <property type="entry name" value="WD40"/>
    <property type="match status" value="7"/>
</dbReference>
<evidence type="ECO:0000256" key="1">
    <source>
        <dbReference type="ARBA" id="ARBA00022574"/>
    </source>
</evidence>
<evidence type="ECO:0000256" key="5">
    <source>
        <dbReference type="SAM" id="MobiDB-lite"/>
    </source>
</evidence>
<dbReference type="SUPFAM" id="SSF50978">
    <property type="entry name" value="WD40 repeat-like"/>
    <property type="match status" value="2"/>
</dbReference>
<dbReference type="Proteomes" id="UP000001542">
    <property type="component" value="Unassembled WGS sequence"/>
</dbReference>
<accession>A2EK29</accession>
<dbReference type="STRING" id="5722.A2EK29"/>
<gene>
    <name evidence="6" type="ORF">TVAG_174830</name>
</gene>
<dbReference type="PROSITE" id="PS50082">
    <property type="entry name" value="WD_REPEATS_2"/>
    <property type="match status" value="4"/>
</dbReference>
<dbReference type="VEuPathDB" id="TrichDB:TVAG_174830"/>
<keyword evidence="2" id="KW-0677">Repeat</keyword>
<proteinExistence type="predicted"/>
<dbReference type="PANTHER" id="PTHR44019">
    <property type="entry name" value="WD REPEAT-CONTAINING PROTEIN 55"/>
    <property type="match status" value="1"/>
</dbReference>
<evidence type="ECO:0000256" key="4">
    <source>
        <dbReference type="SAM" id="Coils"/>
    </source>
</evidence>
<feature type="repeat" description="WD" evidence="3">
    <location>
        <begin position="483"/>
        <end position="514"/>
    </location>
</feature>
<evidence type="ECO:0008006" key="8">
    <source>
        <dbReference type="Google" id="ProtNLM"/>
    </source>
</evidence>
<keyword evidence="7" id="KW-1185">Reference proteome</keyword>
<dbReference type="InterPro" id="IPR036322">
    <property type="entry name" value="WD40_repeat_dom_sf"/>
</dbReference>
<dbReference type="EMBL" id="DS113410">
    <property type="protein sequence ID" value="EAY07013.1"/>
    <property type="molecule type" value="Genomic_DNA"/>
</dbReference>
<dbReference type="InterPro" id="IPR015943">
    <property type="entry name" value="WD40/YVTN_repeat-like_dom_sf"/>
</dbReference>
<reference evidence="6" key="1">
    <citation type="submission" date="2006-10" db="EMBL/GenBank/DDBJ databases">
        <authorList>
            <person name="Amadeo P."/>
            <person name="Zhao Q."/>
            <person name="Wortman J."/>
            <person name="Fraser-Liggett C."/>
            <person name="Carlton J."/>
        </authorList>
    </citation>
    <scope>NUCLEOTIDE SEQUENCE</scope>
    <source>
        <strain evidence="6">G3</strain>
    </source>
</reference>
<feature type="coiled-coil region" evidence="4">
    <location>
        <begin position="707"/>
        <end position="734"/>
    </location>
</feature>
<dbReference type="OrthoDB" id="6262491at2759"/>
<feature type="repeat" description="WD" evidence="3">
    <location>
        <begin position="47"/>
        <end position="79"/>
    </location>
</feature>
<feature type="region of interest" description="Disordered" evidence="5">
    <location>
        <begin position="663"/>
        <end position="691"/>
    </location>
</feature>
<evidence type="ECO:0000256" key="3">
    <source>
        <dbReference type="PROSITE-ProRule" id="PRU00221"/>
    </source>
</evidence>
<dbReference type="Pfam" id="PF00400">
    <property type="entry name" value="WD40"/>
    <property type="match status" value="4"/>
</dbReference>
<dbReference type="KEGG" id="tva:4764897"/>